<dbReference type="AlphaFoldDB" id="A0AAU7U515"/>
<geneLocation type="plasmid" evidence="1">
    <name>pDson04</name>
</geneLocation>
<dbReference type="Gene3D" id="3.40.720.10">
    <property type="entry name" value="Alkaline Phosphatase, subunit A"/>
    <property type="match status" value="2"/>
</dbReference>
<dbReference type="SUPFAM" id="SSF53649">
    <property type="entry name" value="Alkaline phosphatase-like"/>
    <property type="match status" value="1"/>
</dbReference>
<dbReference type="GO" id="GO:0016787">
    <property type="term" value="F:hydrolase activity"/>
    <property type="evidence" value="ECO:0007669"/>
    <property type="project" value="UniProtKB-ARBA"/>
</dbReference>
<dbReference type="RefSeq" id="WP_350240934.1">
    <property type="nucleotide sequence ID" value="NZ_CP158296.1"/>
</dbReference>
<protein>
    <submittedName>
        <fullName evidence="1">Alkaline phosphatase family protein</fullName>
    </submittedName>
</protein>
<dbReference type="InterPro" id="IPR017850">
    <property type="entry name" value="Alkaline_phosphatase_core_sf"/>
</dbReference>
<name>A0AAU7U515_9DEIO</name>
<gene>
    <name evidence="1" type="ORF">ABOD76_00270</name>
</gene>
<proteinExistence type="predicted"/>
<dbReference type="Pfam" id="PF01663">
    <property type="entry name" value="Phosphodiest"/>
    <property type="match status" value="1"/>
</dbReference>
<dbReference type="PANTHER" id="PTHR10151:SF120">
    <property type="entry name" value="BIS(5'-ADENOSYL)-TRIPHOSPHATASE"/>
    <property type="match status" value="1"/>
</dbReference>
<accession>A0AAU7U515</accession>
<dbReference type="InterPro" id="IPR002591">
    <property type="entry name" value="Phosphodiest/P_Trfase"/>
</dbReference>
<evidence type="ECO:0000313" key="1">
    <source>
        <dbReference type="EMBL" id="XBV83442.1"/>
    </source>
</evidence>
<dbReference type="KEGG" id="dsc:ABOD76_00270"/>
<dbReference type="PANTHER" id="PTHR10151">
    <property type="entry name" value="ECTONUCLEOTIDE PYROPHOSPHATASE/PHOSPHODIESTERASE"/>
    <property type="match status" value="1"/>
</dbReference>
<dbReference type="PROSITE" id="PS51257">
    <property type="entry name" value="PROKAR_LIPOPROTEIN"/>
    <property type="match status" value="1"/>
</dbReference>
<keyword evidence="1" id="KW-0614">Plasmid</keyword>
<sequence>MNKFSLIGGALLASLTLGSCTQTKPPTTVTPHRTIIFVWDGMRPDAISQQDTPNLYALRQAGVNFTDNHSTYPTFTMMNAASFATGSFPGTTGFYGNTLWQPGPKGKDASGADVDFQQPAFTEDYAILTDLDAYYKNQLMQVGTLFQAAQAKGLKTAAIGKSGPAFLQDYTRGGLILDERHVYPASLAKGLQQAGIALPKLTPVAYADGTVTLGADNGDPTAGKPKVLLADKVTSDPSTATTELNADANSYMMSAYLNYILPTEKPDLSLVWLRSPDSTEHTYGVGTAPFRDALHTQDALLGQLQAKLRALGELDSTNIIVVSDHGHSNVAGDASLFPLRAIAGGAVGAPDQNGYSVSGDVRTADLMTRAGFTAYDGGGCVNDPVLSGIKADGSVVYAPKTDTDGSICGKAGATYITPSYRVPATVPANAFVIAANGGSDYLYSPAHDPALVAKAVRFLQSREEYGAIFVDDRYGKLPGTFPMSQVRLENASGRNPDIMVSFNFNADAKVQGFPGTEYESAQNNRGMHGSFGPTDVHNTLVASGPNFRSGFATTTPSGNVDVAPTVAAIFGVALPKADGRVLLEALKGNEALKLSVTARTVAPETAATGLTVARPTDPDGKDVNSALSSYTAQLKVKTLIQNGHSYTYFDSAAPVRK</sequence>
<dbReference type="EMBL" id="CP158296">
    <property type="protein sequence ID" value="XBV83442.1"/>
    <property type="molecule type" value="Genomic_DNA"/>
</dbReference>
<organism evidence="1">
    <name type="scientific">Deinococcus sonorensis KR-87</name>
    <dbReference type="NCBI Taxonomy" id="694439"/>
    <lineage>
        <taxon>Bacteria</taxon>
        <taxon>Thermotogati</taxon>
        <taxon>Deinococcota</taxon>
        <taxon>Deinococci</taxon>
        <taxon>Deinococcales</taxon>
        <taxon>Deinococcaceae</taxon>
        <taxon>Deinococcus</taxon>
    </lineage>
</organism>
<reference evidence="1" key="1">
    <citation type="submission" date="2024-06" db="EMBL/GenBank/DDBJ databases">
        <title>Draft Genome Sequence of Deinococcus sonorensis Type Strain KR-87, a Biofilm Producing Representative of the Genus Deinococcus.</title>
        <authorList>
            <person name="Boren L.S."/>
            <person name="Grosso R.A."/>
            <person name="Hugenberg-Cox A.N."/>
            <person name="Hill J.T.E."/>
            <person name="Albert C.M."/>
            <person name="Tuohy J.M."/>
        </authorList>
    </citation>
    <scope>NUCLEOTIDE SEQUENCE</scope>
    <source>
        <strain evidence="1">KR-87</strain>
        <plasmid evidence="1">pDson04</plasmid>
    </source>
</reference>
<dbReference type="GO" id="GO:0005773">
    <property type="term" value="C:vacuole"/>
    <property type="evidence" value="ECO:0007669"/>
    <property type="project" value="TreeGrafter"/>
</dbReference>